<organism evidence="1 2">
    <name type="scientific">Bacillus cereus</name>
    <dbReference type="NCBI Taxonomy" id="1396"/>
    <lineage>
        <taxon>Bacteria</taxon>
        <taxon>Bacillati</taxon>
        <taxon>Bacillota</taxon>
        <taxon>Bacilli</taxon>
        <taxon>Bacillales</taxon>
        <taxon>Bacillaceae</taxon>
        <taxon>Bacillus</taxon>
        <taxon>Bacillus cereus group</taxon>
    </lineage>
</organism>
<protein>
    <submittedName>
        <fullName evidence="1">Proline iminopeptidase</fullName>
    </submittedName>
</protein>
<gene>
    <name evidence="1" type="ORF">FC695_31905</name>
</gene>
<dbReference type="Proteomes" id="UP000308444">
    <property type="component" value="Unassembled WGS sequence"/>
</dbReference>
<evidence type="ECO:0000313" key="2">
    <source>
        <dbReference type="Proteomes" id="UP000308444"/>
    </source>
</evidence>
<accession>A0A9X9A2U9</accession>
<proteinExistence type="predicted"/>
<name>A0A9X9A2U9_BACCE</name>
<dbReference type="AlphaFoldDB" id="A0A9X9A2U9"/>
<feature type="non-terminal residue" evidence="1">
    <location>
        <position position="43"/>
    </location>
</feature>
<dbReference type="EMBL" id="SZOH01003054">
    <property type="protein sequence ID" value="TKI92013.1"/>
    <property type="molecule type" value="Genomic_DNA"/>
</dbReference>
<evidence type="ECO:0000313" key="1">
    <source>
        <dbReference type="EMBL" id="TKI92013.1"/>
    </source>
</evidence>
<reference evidence="1 2" key="1">
    <citation type="journal article" date="2019" name="Environ. Microbiol.">
        <title>An active ?-lactamase is a part of an orchestrated cell wall stress resistance network of Bacillus subtilis and related rhizosphere species.</title>
        <authorList>
            <person name="Bucher T."/>
            <person name="Keren-Paz A."/>
            <person name="Hausser J."/>
            <person name="Olender T."/>
            <person name="Cytryn E."/>
            <person name="Kolodkin-Gal I."/>
        </authorList>
    </citation>
    <scope>NUCLEOTIDE SEQUENCE [LARGE SCALE GENOMIC DNA]</scope>
    <source>
        <strain evidence="1 2">I32</strain>
    </source>
</reference>
<sequence>MNQLMLQDGIHYLKINGIMHWCKVAGTAHNTVPLIIVHGGPGG</sequence>
<comment type="caution">
    <text evidence="1">The sequence shown here is derived from an EMBL/GenBank/DDBJ whole genome shotgun (WGS) entry which is preliminary data.</text>
</comment>